<dbReference type="Pfam" id="PF16989">
    <property type="entry name" value="T6SS_VasJ"/>
    <property type="match status" value="1"/>
</dbReference>
<dbReference type="InterPro" id="IPR017739">
    <property type="entry name" value="T6SS-assoc_VCA0119"/>
</dbReference>
<dbReference type="STRING" id="1770053.SAMN05216551_102296"/>
<accession>A0A1H2PMX9</accession>
<dbReference type="Pfam" id="PF06812">
    <property type="entry name" value="ImpA_N"/>
    <property type="match status" value="1"/>
</dbReference>
<name>A0A1H2PMX9_9BURK</name>
<dbReference type="PANTHER" id="PTHR37024">
    <property type="entry name" value="TYPE VI SECRETION SYSTEM DUF2094 AND IMPA-RELATED DOMAIN PROTEIN"/>
    <property type="match status" value="1"/>
</dbReference>
<sequence>MSFQYDILGSSPIPGAAPAGEDVRDDPDFERLQGEIDKLSNPSAAAGADWDIVQRAAAVLLAERGKDLLVACYLAGALMRQSGLDGLATGLKVVADLLTTYWPTLFPPVARLRARRNALAWLLERAQQYVADRVDRDVQQAPELIDALNAHLGAIEALLGEQDPDAPSVRPLLSQIRTLPVREPEPAAVAVQMVATPANGALAAPAAASAATPAARAGGATPAAGPQLAPLSQSVIVSEADADRAFEQIGERLVALAGWRRGADPADAQAYRLNRLAAWGAIDTAPRAERGQTRIPGPIAELAIALDRLQSGDAFVETVQFAEANLPAFPFWLDLNRASALALGKLGEPFAPALAEVVQATSHLLRRAPDLPGLSFADGKPFADGATLEWLASLRAESTGAGGASTSDALAVALADAKALAADGDLEAAALALQGAIAGAPPEQRLRAMMHLCELLLAHRPGVMVLPFSNVLVAEIDRHGLERWSPRLALEALSIAHSVALQAEQREDAARLLERIARLDAAAAIRLMTAA</sequence>
<dbReference type="OrthoDB" id="9771118at2"/>
<dbReference type="RefSeq" id="WP_091905324.1">
    <property type="nucleotide sequence ID" value="NZ_FNLO01000002.1"/>
</dbReference>
<proteinExistence type="predicted"/>
<dbReference type="NCBIfam" id="TIGR03362">
    <property type="entry name" value="VI_chp_7"/>
    <property type="match status" value="1"/>
</dbReference>
<gene>
    <name evidence="2" type="ORF">SAMN05216551_102296</name>
</gene>
<dbReference type="InterPro" id="IPR010657">
    <property type="entry name" value="ImpA_N"/>
</dbReference>
<dbReference type="EMBL" id="FNLO01000002">
    <property type="protein sequence ID" value="SDV47126.1"/>
    <property type="molecule type" value="Genomic_DNA"/>
</dbReference>
<reference evidence="3" key="1">
    <citation type="submission" date="2016-09" db="EMBL/GenBank/DDBJ databases">
        <authorList>
            <person name="Varghese N."/>
            <person name="Submissions S."/>
        </authorList>
    </citation>
    <scope>NUCLEOTIDE SEQUENCE [LARGE SCALE GENOMIC DNA]</scope>
    <source>
        <strain evidence="3">JS23</strain>
    </source>
</reference>
<feature type="domain" description="ImpA N-terminal" evidence="1">
    <location>
        <begin position="11"/>
        <end position="123"/>
    </location>
</feature>
<organism evidence="2 3">
    <name type="scientific">Chitinasiproducens palmae</name>
    <dbReference type="NCBI Taxonomy" id="1770053"/>
    <lineage>
        <taxon>Bacteria</taxon>
        <taxon>Pseudomonadati</taxon>
        <taxon>Pseudomonadota</taxon>
        <taxon>Betaproteobacteria</taxon>
        <taxon>Burkholderiales</taxon>
        <taxon>Burkholderiaceae</taxon>
        <taxon>Chitinasiproducens</taxon>
    </lineage>
</organism>
<keyword evidence="3" id="KW-1185">Reference proteome</keyword>
<evidence type="ECO:0000313" key="3">
    <source>
        <dbReference type="Proteomes" id="UP000243719"/>
    </source>
</evidence>
<protein>
    <submittedName>
        <fullName evidence="2">Type VI secretion system protein VasJ</fullName>
    </submittedName>
</protein>
<dbReference type="AlphaFoldDB" id="A0A1H2PMX9"/>
<evidence type="ECO:0000313" key="2">
    <source>
        <dbReference type="EMBL" id="SDV47126.1"/>
    </source>
</evidence>
<evidence type="ECO:0000259" key="1">
    <source>
        <dbReference type="Pfam" id="PF06812"/>
    </source>
</evidence>
<dbReference type="Proteomes" id="UP000243719">
    <property type="component" value="Unassembled WGS sequence"/>
</dbReference>
<dbReference type="PANTHER" id="PTHR37024:SF3">
    <property type="entry name" value="TYPE VI SECRETION SYSTEM PROTEIN TSSA"/>
    <property type="match status" value="1"/>
</dbReference>